<dbReference type="InterPro" id="IPR015915">
    <property type="entry name" value="Kelch-typ_b-propeller"/>
</dbReference>
<gene>
    <name evidence="4" type="ORF">GPUH_LOCUS4508</name>
</gene>
<keyword evidence="5" id="KW-1185">Reference proteome</keyword>
<keyword evidence="1" id="KW-0880">Kelch repeat</keyword>
<dbReference type="GO" id="GO:0003682">
    <property type="term" value="F:chromatin binding"/>
    <property type="evidence" value="ECO:0007669"/>
    <property type="project" value="InterPro"/>
</dbReference>
<dbReference type="InterPro" id="IPR056737">
    <property type="entry name" value="Beta-prop_ATRN-MKLN-like"/>
</dbReference>
<dbReference type="PANTHER" id="PTHR46461">
    <property type="entry name" value="KELCH DOMAIN-CONTAINING PROTEIN 3"/>
    <property type="match status" value="1"/>
</dbReference>
<keyword evidence="2" id="KW-0677">Repeat</keyword>
<dbReference type="InterPro" id="IPR052637">
    <property type="entry name" value="KLHDC3-like"/>
</dbReference>
<dbReference type="PANTHER" id="PTHR46461:SF2">
    <property type="entry name" value="ATTRACTIN"/>
    <property type="match status" value="1"/>
</dbReference>
<dbReference type="EMBL" id="UYRT01008580">
    <property type="protein sequence ID" value="VDK45415.1"/>
    <property type="molecule type" value="Genomic_DNA"/>
</dbReference>
<dbReference type="GO" id="GO:0005737">
    <property type="term" value="C:cytoplasm"/>
    <property type="evidence" value="ECO:0007669"/>
    <property type="project" value="TreeGrafter"/>
</dbReference>
<evidence type="ECO:0000256" key="1">
    <source>
        <dbReference type="ARBA" id="ARBA00022441"/>
    </source>
</evidence>
<evidence type="ECO:0000313" key="5">
    <source>
        <dbReference type="Proteomes" id="UP000271098"/>
    </source>
</evidence>
<dbReference type="Pfam" id="PF24981">
    <property type="entry name" value="Beta-prop_ATRN-LZTR1"/>
    <property type="match status" value="1"/>
</dbReference>
<evidence type="ECO:0000256" key="2">
    <source>
        <dbReference type="ARBA" id="ARBA00022737"/>
    </source>
</evidence>
<dbReference type="Gene3D" id="2.120.10.80">
    <property type="entry name" value="Kelch-type beta propeller"/>
    <property type="match status" value="1"/>
</dbReference>
<evidence type="ECO:0000313" key="4">
    <source>
        <dbReference type="EMBL" id="VDK45415.1"/>
    </source>
</evidence>
<protein>
    <recommendedName>
        <fullName evidence="3">Attractin/MKLN-like beta-propeller domain-containing protein</fullName>
    </recommendedName>
</protein>
<dbReference type="SUPFAM" id="SSF117281">
    <property type="entry name" value="Kelch motif"/>
    <property type="match status" value="1"/>
</dbReference>
<name>A0A3P6QXD3_9BILA</name>
<sequence>MYMFGGVIDERIVTNELWSLDLGTLEWTLETASNNASDAIPSAVAGHAAHLIGDEMLIFYGHSPYFGFMYTIQKFKISTKRWSIVPDNGPHIQGRFGHSLVSYIREKKEVILIYGGYMLPYEGVLTRVSNTLIEYVCDSRGWFVFIITN</sequence>
<evidence type="ECO:0000259" key="3">
    <source>
        <dbReference type="Pfam" id="PF24981"/>
    </source>
</evidence>
<accession>A0A3P6QXD3</accession>
<dbReference type="Proteomes" id="UP000271098">
    <property type="component" value="Unassembled WGS sequence"/>
</dbReference>
<reference evidence="4 5" key="1">
    <citation type="submission" date="2018-11" db="EMBL/GenBank/DDBJ databases">
        <authorList>
            <consortium name="Pathogen Informatics"/>
        </authorList>
    </citation>
    <scope>NUCLEOTIDE SEQUENCE [LARGE SCALE GENOMIC DNA]</scope>
</reference>
<feature type="domain" description="Attractin/MKLN-like beta-propeller" evidence="3">
    <location>
        <begin position="1"/>
        <end position="143"/>
    </location>
</feature>
<dbReference type="OrthoDB" id="9998912at2759"/>
<organism evidence="4 5">
    <name type="scientific">Gongylonema pulchrum</name>
    <dbReference type="NCBI Taxonomy" id="637853"/>
    <lineage>
        <taxon>Eukaryota</taxon>
        <taxon>Metazoa</taxon>
        <taxon>Ecdysozoa</taxon>
        <taxon>Nematoda</taxon>
        <taxon>Chromadorea</taxon>
        <taxon>Rhabditida</taxon>
        <taxon>Spirurina</taxon>
        <taxon>Spiruromorpha</taxon>
        <taxon>Spiruroidea</taxon>
        <taxon>Gongylonematidae</taxon>
        <taxon>Gongylonema</taxon>
    </lineage>
</organism>
<proteinExistence type="predicted"/>
<dbReference type="AlphaFoldDB" id="A0A3P6QXD3"/>